<comment type="subcellular location">
    <subcellularLocation>
        <location evidence="1">Cell outer membrane</location>
    </subcellularLocation>
</comment>
<evidence type="ECO:0000256" key="4">
    <source>
        <dbReference type="SAM" id="SignalP"/>
    </source>
</evidence>
<feature type="signal peptide" evidence="4">
    <location>
        <begin position="1"/>
        <end position="25"/>
    </location>
</feature>
<keyword evidence="6" id="KW-0675">Receptor</keyword>
<dbReference type="GO" id="GO:0009279">
    <property type="term" value="C:cell outer membrane"/>
    <property type="evidence" value="ECO:0007669"/>
    <property type="project" value="UniProtKB-SubCell"/>
</dbReference>
<evidence type="ECO:0000259" key="5">
    <source>
        <dbReference type="Pfam" id="PF07715"/>
    </source>
</evidence>
<dbReference type="SUPFAM" id="SSF56935">
    <property type="entry name" value="Porins"/>
    <property type="match status" value="1"/>
</dbReference>
<dbReference type="NCBIfam" id="TIGR01782">
    <property type="entry name" value="TonB-Xanth-Caul"/>
    <property type="match status" value="1"/>
</dbReference>
<dbReference type="Proteomes" id="UP001165393">
    <property type="component" value="Unassembled WGS sequence"/>
</dbReference>
<protein>
    <submittedName>
        <fullName evidence="6">TonB-dependent receptor</fullName>
    </submittedName>
</protein>
<dbReference type="RefSeq" id="WP_251259888.1">
    <property type="nucleotide sequence ID" value="NZ_JAMQGP010000001.1"/>
</dbReference>
<dbReference type="Gene3D" id="2.40.170.20">
    <property type="entry name" value="TonB-dependent receptor, beta-barrel domain"/>
    <property type="match status" value="1"/>
</dbReference>
<dbReference type="Gene3D" id="2.170.130.10">
    <property type="entry name" value="TonB-dependent receptor, plug domain"/>
    <property type="match status" value="1"/>
</dbReference>
<comment type="caution">
    <text evidence="6">The sequence shown here is derived from an EMBL/GenBank/DDBJ whole genome shotgun (WGS) entry which is preliminary data.</text>
</comment>
<dbReference type="EMBL" id="JAMQGP010000001">
    <property type="protein sequence ID" value="MCM2678524.1"/>
    <property type="molecule type" value="Genomic_DNA"/>
</dbReference>
<dbReference type="InterPro" id="IPR012910">
    <property type="entry name" value="Plug_dom"/>
</dbReference>
<sequence>MDCNFNLSAISIAIVASLMSSSIYAQEVEAPKETDTGDIEVIEVRGLKGSLAKSINNKRFSDKISDSVFAEDVGKSTDQNIADALSRITGVTVQEEGGEGTRISVRGTGPSLNQVSMNGVALTGGFSTDGSDAAATNDNSVDLSSFSSDILASIDVVKTASAEQDEGSLGANIVLRTVKPLDLSKPRRAFTVEGRHNEFADDNDYRINGTFSDKFFDEKLGFIITASKDRQNTRQDRINTDWADGAIPIADLEAGSGRTAHDIATGQPIRVQGYQRDDEGNIMYDDSGNKLLVPLDSLQNYDPATQKLHEGDLFVLAREIVDFGMNTDERERMSISTGIQYRPNDDLDIQLDLTRTEQDILTDNHTLRLNMSPVTPLIHAGDDNTALNGVDLSSNTLAKSSSRSTTGNFVRSYGLREVDTNVASLDINYNISDYFKVNLRAGYSNTTDETPDDNEDDRFMSVNTATWGTAGREIVESMKHDQFEMIGYDCTKGSDCSYATGITPAVFDAYDGTANAIYSRFNPYDYQHNHLGGLTLRKNELEDTNKSLFLDFQYDFDFDYITSIEFGGKWSKRNKEVSIQNRATTNGSDLIDLEDPDAEFEVRGLGTIRVADILSGDAFPYDNYAEDIQSDRSTKFFGGWPMLDGEKALSLIAGKDSSELGIRETITGSREIETETQAAYFKTNFELADGRLTGNVGVRYVKDKTTASGVGGITYVRYPQMLDPYNLLVERGLANMNQAPCPDAVMGQNPTGDFDHRYTPENEADLQNCHAWQITHGYNRSNDATIPFDSATGNWLIPGADGQVGPDVNRLVWTDANGNITQNNPLPSMIYDQNGNLVPTSANAWAHFGSGGHIWPFLDRTTSFTGPQGDGREVQDRIAWVTNKGEHETWLPSLNLNYAISDEMIGRFAVTRTMTRPRFDSLNPRTQIFEQQWDAARGSAGNAKLKPLKSNNIDLSYEWYFSESGLISAALFYKNMKDFEETVIVPFHYEDRRTEYDLVDADLLLPFDENRTPGDADDCMPMRQVAGFFDQWDIQCDVANMTTVTNGKGADIKGIELAYTQDYDFLPGMWSGLGLSVNYTYQESESDKQEIGDTGVFLKPLPQAYTPENSVNTTLFWEKDGIQLRLASRFTDDVLVNRGLIGGATWQEQNHRLDFSSSYPINDNFSITFQALNITDETFRTYYTSSFTRNAFEPNSQEVVMDEGSPLENGNVTTSRTASVWKTGRQYRLGLRATF</sequence>
<keyword evidence="2" id="KW-0472">Membrane</keyword>
<feature type="domain" description="TonB-dependent receptor plug" evidence="5">
    <location>
        <begin position="65"/>
        <end position="170"/>
    </location>
</feature>
<reference evidence="6 7" key="1">
    <citation type="journal article" date="2013" name="Antonie Van Leeuwenhoek">
        <title>Echinimonas agarilytica gen. nov., sp. nov., a new gammaproteobacterium isolated from the sea urchin Strongylocentrotus intermedius.</title>
        <authorList>
            <person name="Nedashkovskaya O.I."/>
            <person name="Stenkova A.M."/>
            <person name="Zhukova N.V."/>
            <person name="Van Trappen S."/>
            <person name="Lee J.S."/>
            <person name="Kim S.B."/>
        </authorList>
    </citation>
    <scope>NUCLEOTIDE SEQUENCE [LARGE SCALE GENOMIC DNA]</scope>
    <source>
        <strain evidence="6 7">KMM 6351</strain>
    </source>
</reference>
<accession>A0AA41W4J9</accession>
<keyword evidence="3" id="KW-0998">Cell outer membrane</keyword>
<proteinExistence type="predicted"/>
<organism evidence="6 7">
    <name type="scientific">Echinimonas agarilytica</name>
    <dbReference type="NCBI Taxonomy" id="1215918"/>
    <lineage>
        <taxon>Bacteria</taxon>
        <taxon>Pseudomonadati</taxon>
        <taxon>Pseudomonadota</taxon>
        <taxon>Gammaproteobacteria</taxon>
        <taxon>Alteromonadales</taxon>
        <taxon>Echinimonadaceae</taxon>
        <taxon>Echinimonas</taxon>
    </lineage>
</organism>
<evidence type="ECO:0000256" key="1">
    <source>
        <dbReference type="ARBA" id="ARBA00004442"/>
    </source>
</evidence>
<dbReference type="PANTHER" id="PTHR40980">
    <property type="entry name" value="PLUG DOMAIN-CONTAINING PROTEIN"/>
    <property type="match status" value="1"/>
</dbReference>
<evidence type="ECO:0000313" key="6">
    <source>
        <dbReference type="EMBL" id="MCM2678524.1"/>
    </source>
</evidence>
<dbReference type="InterPro" id="IPR036942">
    <property type="entry name" value="Beta-barrel_TonB_sf"/>
</dbReference>
<keyword evidence="7" id="KW-1185">Reference proteome</keyword>
<evidence type="ECO:0000256" key="3">
    <source>
        <dbReference type="ARBA" id="ARBA00023237"/>
    </source>
</evidence>
<dbReference type="InterPro" id="IPR037066">
    <property type="entry name" value="Plug_dom_sf"/>
</dbReference>
<name>A0AA41W4J9_9GAMM</name>
<evidence type="ECO:0000256" key="2">
    <source>
        <dbReference type="ARBA" id="ARBA00023136"/>
    </source>
</evidence>
<evidence type="ECO:0000313" key="7">
    <source>
        <dbReference type="Proteomes" id="UP001165393"/>
    </source>
</evidence>
<gene>
    <name evidence="6" type="ORF">NAF29_02415</name>
</gene>
<dbReference type="PANTHER" id="PTHR40980:SF3">
    <property type="entry name" value="TONB-DEPENDENT RECEPTOR-LIKE BETA-BARREL DOMAIN-CONTAINING PROTEIN"/>
    <property type="match status" value="1"/>
</dbReference>
<feature type="chain" id="PRO_5041310420" evidence="4">
    <location>
        <begin position="26"/>
        <end position="1235"/>
    </location>
</feature>
<dbReference type="Pfam" id="PF07715">
    <property type="entry name" value="Plug"/>
    <property type="match status" value="1"/>
</dbReference>
<dbReference type="InterPro" id="IPR010104">
    <property type="entry name" value="TonB_rcpt_bac"/>
</dbReference>
<keyword evidence="4" id="KW-0732">Signal</keyword>
<dbReference type="AlphaFoldDB" id="A0AA41W4J9"/>